<organism evidence="3 4">
    <name type="scientific">Candidatus Enterousia avistercoris</name>
    <dbReference type="NCBI Taxonomy" id="2840788"/>
    <lineage>
        <taxon>Bacteria</taxon>
        <taxon>Pseudomonadati</taxon>
        <taxon>Pseudomonadota</taxon>
        <taxon>Alphaproteobacteria</taxon>
        <taxon>Candidatus Enterousia</taxon>
    </lineage>
</organism>
<evidence type="ECO:0000313" key="3">
    <source>
        <dbReference type="EMBL" id="MBO8425092.1"/>
    </source>
</evidence>
<comment type="similarity">
    <text evidence="1">Belongs to the UPF0213 family.</text>
</comment>
<gene>
    <name evidence="3" type="ORF">IAC69_01280</name>
</gene>
<dbReference type="CDD" id="cd10448">
    <property type="entry name" value="GIY-YIG_unchar_3"/>
    <property type="match status" value="1"/>
</dbReference>
<reference evidence="3" key="2">
    <citation type="journal article" date="2021" name="PeerJ">
        <title>Extensive microbial diversity within the chicken gut microbiome revealed by metagenomics and culture.</title>
        <authorList>
            <person name="Gilroy R."/>
            <person name="Ravi A."/>
            <person name="Getino M."/>
            <person name="Pursley I."/>
            <person name="Horton D.L."/>
            <person name="Alikhan N.F."/>
            <person name="Baker D."/>
            <person name="Gharbi K."/>
            <person name="Hall N."/>
            <person name="Watson M."/>
            <person name="Adriaenssens E.M."/>
            <person name="Foster-Nyarko E."/>
            <person name="Jarju S."/>
            <person name="Secka A."/>
            <person name="Antonio M."/>
            <person name="Oren A."/>
            <person name="Chaudhuri R.R."/>
            <person name="La Ragione R."/>
            <person name="Hildebrand F."/>
            <person name="Pallen M.J."/>
        </authorList>
    </citation>
    <scope>NUCLEOTIDE SEQUENCE</scope>
    <source>
        <strain evidence="3">8207</strain>
    </source>
</reference>
<evidence type="ECO:0000256" key="1">
    <source>
        <dbReference type="ARBA" id="ARBA00007435"/>
    </source>
</evidence>
<reference evidence="3" key="1">
    <citation type="submission" date="2020-10" db="EMBL/GenBank/DDBJ databases">
        <authorList>
            <person name="Gilroy R."/>
        </authorList>
    </citation>
    <scope>NUCLEOTIDE SEQUENCE</scope>
    <source>
        <strain evidence="3">8207</strain>
    </source>
</reference>
<dbReference type="InterPro" id="IPR035901">
    <property type="entry name" value="GIY-YIG_endonuc_sf"/>
</dbReference>
<dbReference type="PANTHER" id="PTHR34477:SF5">
    <property type="entry name" value="BSL5627 PROTEIN"/>
    <property type="match status" value="1"/>
</dbReference>
<dbReference type="SMART" id="SM00465">
    <property type="entry name" value="GIYc"/>
    <property type="match status" value="1"/>
</dbReference>
<protein>
    <submittedName>
        <fullName evidence="3">GIY-YIG nuclease family protein</fullName>
    </submittedName>
</protein>
<evidence type="ECO:0000313" key="4">
    <source>
        <dbReference type="Proteomes" id="UP000823630"/>
    </source>
</evidence>
<evidence type="ECO:0000259" key="2">
    <source>
        <dbReference type="PROSITE" id="PS50164"/>
    </source>
</evidence>
<dbReference type="EMBL" id="JADINC010000023">
    <property type="protein sequence ID" value="MBO8425092.1"/>
    <property type="molecule type" value="Genomic_DNA"/>
</dbReference>
<dbReference type="Pfam" id="PF01541">
    <property type="entry name" value="GIY-YIG"/>
    <property type="match status" value="1"/>
</dbReference>
<comment type="caution">
    <text evidence="3">The sequence shown here is derived from an EMBL/GenBank/DDBJ whole genome shotgun (WGS) entry which is preliminary data.</text>
</comment>
<dbReference type="AlphaFoldDB" id="A0A9D9GUL3"/>
<sequence length="102" mass="12582">MYGIQKYYYVYILASDRNGTLYIGFTSNLAQRVYEHKNHLTPGFTSRYGVCKLVYFERFEDVKQAIRHEKRLKEWKRNWKKDLIEKYNPDWRDLYDELNMLV</sequence>
<proteinExistence type="inferred from homology"/>
<dbReference type="PROSITE" id="PS50164">
    <property type="entry name" value="GIY_YIG"/>
    <property type="match status" value="1"/>
</dbReference>
<feature type="domain" description="GIY-YIG" evidence="2">
    <location>
        <begin position="6"/>
        <end position="83"/>
    </location>
</feature>
<dbReference type="InterPro" id="IPR000305">
    <property type="entry name" value="GIY-YIG_endonuc"/>
</dbReference>
<name>A0A9D9GUL3_9PROT</name>
<dbReference type="InterPro" id="IPR050190">
    <property type="entry name" value="UPF0213_domain"/>
</dbReference>
<dbReference type="SUPFAM" id="SSF82771">
    <property type="entry name" value="GIY-YIG endonuclease"/>
    <property type="match status" value="1"/>
</dbReference>
<dbReference type="Gene3D" id="3.40.1440.10">
    <property type="entry name" value="GIY-YIG endonuclease"/>
    <property type="match status" value="1"/>
</dbReference>
<accession>A0A9D9GUL3</accession>
<dbReference type="Proteomes" id="UP000823630">
    <property type="component" value="Unassembled WGS sequence"/>
</dbReference>
<dbReference type="PANTHER" id="PTHR34477">
    <property type="entry name" value="UPF0213 PROTEIN YHBQ"/>
    <property type="match status" value="1"/>
</dbReference>